<dbReference type="InterPro" id="IPR006521">
    <property type="entry name" value="Tail_protein_I"/>
</dbReference>
<dbReference type="NCBIfam" id="TIGR02242">
    <property type="entry name" value="tail_TIGR02242"/>
    <property type="match status" value="1"/>
</dbReference>
<evidence type="ECO:0000313" key="2">
    <source>
        <dbReference type="Proteomes" id="UP001595859"/>
    </source>
</evidence>
<sequence>MRGMVAGMANASPFIRMLPAVYQEDEFADRFVGGFDDVLAPVLSTLDCLVDYFDPYLAPEDFLEWIAGWVGISLEEGWPIERRRAVVATAVEMYRMRGTVAGLRANLQVLTGGRVEVADSGGVAWSKNPGGEMPGEASPRLAVRIRVHDPATVPMDLVDSAVAAAKPAHVAHRVEVDRP</sequence>
<keyword evidence="2" id="KW-1185">Reference proteome</keyword>
<gene>
    <name evidence="1" type="ORF">ACFPCV_21770</name>
</gene>
<comment type="caution">
    <text evidence="1">The sequence shown here is derived from an EMBL/GenBank/DDBJ whole genome shotgun (WGS) entry which is preliminary data.</text>
</comment>
<dbReference type="Pfam" id="PF09684">
    <property type="entry name" value="Tail_P2_I"/>
    <property type="match status" value="1"/>
</dbReference>
<name>A0ABV9S5C2_9PSEU</name>
<dbReference type="Proteomes" id="UP001595859">
    <property type="component" value="Unassembled WGS sequence"/>
</dbReference>
<evidence type="ECO:0000313" key="1">
    <source>
        <dbReference type="EMBL" id="MFC4856139.1"/>
    </source>
</evidence>
<dbReference type="RefSeq" id="WP_378058120.1">
    <property type="nucleotide sequence ID" value="NZ_JBHSIS010000010.1"/>
</dbReference>
<proteinExistence type="predicted"/>
<dbReference type="EMBL" id="JBHSIS010000010">
    <property type="protein sequence ID" value="MFC4856139.1"/>
    <property type="molecule type" value="Genomic_DNA"/>
</dbReference>
<organism evidence="1 2">
    <name type="scientific">Actinophytocola glycyrrhizae</name>
    <dbReference type="NCBI Taxonomy" id="2044873"/>
    <lineage>
        <taxon>Bacteria</taxon>
        <taxon>Bacillati</taxon>
        <taxon>Actinomycetota</taxon>
        <taxon>Actinomycetes</taxon>
        <taxon>Pseudonocardiales</taxon>
        <taxon>Pseudonocardiaceae</taxon>
    </lineage>
</organism>
<dbReference type="InterPro" id="IPR011748">
    <property type="entry name" value="Unchr_phage_tail-like"/>
</dbReference>
<reference evidence="2" key="1">
    <citation type="journal article" date="2019" name="Int. J. Syst. Evol. Microbiol.">
        <title>The Global Catalogue of Microorganisms (GCM) 10K type strain sequencing project: providing services to taxonomists for standard genome sequencing and annotation.</title>
        <authorList>
            <consortium name="The Broad Institute Genomics Platform"/>
            <consortium name="The Broad Institute Genome Sequencing Center for Infectious Disease"/>
            <person name="Wu L."/>
            <person name="Ma J."/>
        </authorList>
    </citation>
    <scope>NUCLEOTIDE SEQUENCE [LARGE SCALE GENOMIC DNA]</scope>
    <source>
        <strain evidence="2">ZS-22-S1</strain>
    </source>
</reference>
<accession>A0ABV9S5C2</accession>
<protein>
    <submittedName>
        <fullName evidence="1">Phage tail protein</fullName>
    </submittedName>
</protein>